<dbReference type="AlphaFoldDB" id="A0A2K1QSM0"/>
<dbReference type="SUPFAM" id="SSF52317">
    <property type="entry name" value="Class I glutamine amidotransferase-like"/>
    <property type="match status" value="1"/>
</dbReference>
<dbReference type="GO" id="GO:0004359">
    <property type="term" value="F:glutaminase activity"/>
    <property type="evidence" value="ECO:0007669"/>
    <property type="project" value="UniProtKB-EC"/>
</dbReference>
<dbReference type="PROSITE" id="PS51273">
    <property type="entry name" value="GATASE_TYPE_1"/>
    <property type="match status" value="1"/>
</dbReference>
<dbReference type="Pfam" id="PF01174">
    <property type="entry name" value="SNO"/>
    <property type="match status" value="2"/>
</dbReference>
<comment type="catalytic activity">
    <reaction evidence="6">
        <text>L-glutamine + H2O = L-glutamate + NH4(+)</text>
        <dbReference type="Rhea" id="RHEA:15889"/>
        <dbReference type="ChEBI" id="CHEBI:15377"/>
        <dbReference type="ChEBI" id="CHEBI:28938"/>
        <dbReference type="ChEBI" id="CHEBI:29985"/>
        <dbReference type="ChEBI" id="CHEBI:58359"/>
        <dbReference type="EC" id="3.5.1.2"/>
    </reaction>
</comment>
<comment type="similarity">
    <text evidence="1">Belongs to the glutaminase PdxT/SNO family.</text>
</comment>
<dbReference type="HAMAP" id="MF_01615">
    <property type="entry name" value="PdxT"/>
    <property type="match status" value="1"/>
</dbReference>
<dbReference type="GO" id="GO:0008614">
    <property type="term" value="P:pyridoxine metabolic process"/>
    <property type="evidence" value="ECO:0007669"/>
    <property type="project" value="TreeGrafter"/>
</dbReference>
<keyword evidence="8" id="KW-1185">Reference proteome</keyword>
<dbReference type="InterPro" id="IPR002161">
    <property type="entry name" value="PdxT/SNO"/>
</dbReference>
<comment type="caution">
    <text evidence="7">The sequence shown here is derived from an EMBL/GenBank/DDBJ whole genome shotgun (WGS) entry which is preliminary data.</text>
</comment>
<dbReference type="PROSITE" id="PS51130">
    <property type="entry name" value="PDXT_SNO_2"/>
    <property type="match status" value="1"/>
</dbReference>
<evidence type="ECO:0000256" key="6">
    <source>
        <dbReference type="ARBA" id="ARBA00049534"/>
    </source>
</evidence>
<keyword evidence="4" id="KW-0315">Glutamine amidotransferase</keyword>
<evidence type="ECO:0000313" key="7">
    <source>
        <dbReference type="EMBL" id="PNS18052.1"/>
    </source>
</evidence>
<name>A0A2K1QSM0_9PEZI</name>
<gene>
    <name evidence="7" type="ORF">CAC42_4011</name>
</gene>
<dbReference type="EC" id="3.5.1.2" evidence="2"/>
<dbReference type="Gene3D" id="3.40.50.880">
    <property type="match status" value="1"/>
</dbReference>
<dbReference type="FunCoup" id="A0A2K1QSM0">
    <property type="interactions" value="175"/>
</dbReference>
<dbReference type="PROSITE" id="PS01236">
    <property type="entry name" value="PDXT_SNO_1"/>
    <property type="match status" value="1"/>
</dbReference>
<accession>A0A2K1QSM0</accession>
<evidence type="ECO:0000256" key="2">
    <source>
        <dbReference type="ARBA" id="ARBA00012918"/>
    </source>
</evidence>
<dbReference type="NCBIfam" id="TIGR03800">
    <property type="entry name" value="PLP_synth_Pdx2"/>
    <property type="match status" value="1"/>
</dbReference>
<dbReference type="InterPro" id="IPR029062">
    <property type="entry name" value="Class_I_gatase-like"/>
</dbReference>
<dbReference type="OrthoDB" id="2039at2759"/>
<organism evidence="7 8">
    <name type="scientific">Sphaceloma murrayae</name>
    <dbReference type="NCBI Taxonomy" id="2082308"/>
    <lineage>
        <taxon>Eukaryota</taxon>
        <taxon>Fungi</taxon>
        <taxon>Dikarya</taxon>
        <taxon>Ascomycota</taxon>
        <taxon>Pezizomycotina</taxon>
        <taxon>Dothideomycetes</taxon>
        <taxon>Dothideomycetidae</taxon>
        <taxon>Myriangiales</taxon>
        <taxon>Elsinoaceae</taxon>
        <taxon>Sphaceloma</taxon>
    </lineage>
</organism>
<evidence type="ECO:0000256" key="1">
    <source>
        <dbReference type="ARBA" id="ARBA00008345"/>
    </source>
</evidence>
<dbReference type="STRING" id="2082308.A0A2K1QSM0"/>
<evidence type="ECO:0000256" key="3">
    <source>
        <dbReference type="ARBA" id="ARBA00022801"/>
    </source>
</evidence>
<protein>
    <recommendedName>
        <fullName evidence="2">glutaminase</fullName>
        <ecNumber evidence="2">3.5.1.2</ecNumber>
    </recommendedName>
</protein>
<proteinExistence type="inferred from homology"/>
<dbReference type="PANTHER" id="PTHR31559:SF0">
    <property type="entry name" value="PYRIDOXAL 5'-PHOSPHATE SYNTHASE SUBUNIT SNO1-RELATED"/>
    <property type="match status" value="1"/>
</dbReference>
<dbReference type="InParanoid" id="A0A2K1QSM0"/>
<keyword evidence="3" id="KW-0378">Hydrolase</keyword>
<evidence type="ECO:0000256" key="4">
    <source>
        <dbReference type="ARBA" id="ARBA00022962"/>
    </source>
</evidence>
<evidence type="ECO:0000313" key="8">
    <source>
        <dbReference type="Proteomes" id="UP000243797"/>
    </source>
</evidence>
<dbReference type="Proteomes" id="UP000243797">
    <property type="component" value="Unassembled WGS sequence"/>
</dbReference>
<reference evidence="7 8" key="1">
    <citation type="submission" date="2017-06" db="EMBL/GenBank/DDBJ databases">
        <title>Draft genome sequence of a variant of Elsinoe murrayae.</title>
        <authorList>
            <person name="Cheng Q."/>
        </authorList>
    </citation>
    <scope>NUCLEOTIDE SEQUENCE [LARGE SCALE GENOMIC DNA]</scope>
    <source>
        <strain evidence="7 8">CQ-2017a</strain>
    </source>
</reference>
<dbReference type="GO" id="GO:0016829">
    <property type="term" value="F:lyase activity"/>
    <property type="evidence" value="ECO:0007669"/>
    <property type="project" value="UniProtKB-KW"/>
</dbReference>
<dbReference type="CDD" id="cd01749">
    <property type="entry name" value="GATase1_PB"/>
    <property type="match status" value="1"/>
</dbReference>
<dbReference type="InterPro" id="IPR021196">
    <property type="entry name" value="PdxT/SNO_CS"/>
</dbReference>
<sequence length="289" mass="31781">MTTTLPLRASQPQMNIHIGVLALQGAFHEHLVLLRQSASLLSRSPLYASTTLSFSEIRNPLELSKCDALILPGGESTTMSLVAARSGLLEPLREFVKTKRKPVWGTCAGLILLAESANRTKANGQELIGGLDVRVNRNHFGRQTESFEAELELGFLEEVEELVGEQAKMGGFRSVFIRAPVVEKVLRPTEGRQEEQAGLEDTVVAPSKTVEEKRRGLVGREVEGLARLPGRARALRDREVTAKDLGEDGDIVAVRQGNVFGTSFHPELTGDARIHVWWIKQVIDACRDS</sequence>
<evidence type="ECO:0000256" key="5">
    <source>
        <dbReference type="ARBA" id="ARBA00023239"/>
    </source>
</evidence>
<dbReference type="EMBL" id="NKHZ01000047">
    <property type="protein sequence ID" value="PNS18052.1"/>
    <property type="molecule type" value="Genomic_DNA"/>
</dbReference>
<dbReference type="GO" id="GO:0042823">
    <property type="term" value="P:pyridoxal phosphate biosynthetic process"/>
    <property type="evidence" value="ECO:0007669"/>
    <property type="project" value="InterPro"/>
</dbReference>
<keyword evidence="5" id="KW-0456">Lyase</keyword>
<dbReference type="PANTHER" id="PTHR31559">
    <property type="entry name" value="PYRIDOXAL 5'-PHOSPHATE SYNTHASE SUBUNIT SNO"/>
    <property type="match status" value="1"/>
</dbReference>
<dbReference type="GO" id="GO:0005829">
    <property type="term" value="C:cytosol"/>
    <property type="evidence" value="ECO:0007669"/>
    <property type="project" value="TreeGrafter"/>
</dbReference>
<dbReference type="GO" id="GO:1903600">
    <property type="term" value="C:glutaminase complex"/>
    <property type="evidence" value="ECO:0007669"/>
    <property type="project" value="TreeGrafter"/>
</dbReference>